<evidence type="ECO:0000259" key="2">
    <source>
        <dbReference type="PROSITE" id="PS50125"/>
    </source>
</evidence>
<accession>A0A1W0XDK0</accession>
<dbReference type="Pfam" id="PF00211">
    <property type="entry name" value="Guanylate_cyc"/>
    <property type="match status" value="1"/>
</dbReference>
<dbReference type="GO" id="GO:0009190">
    <property type="term" value="P:cyclic nucleotide biosynthetic process"/>
    <property type="evidence" value="ECO:0007669"/>
    <property type="project" value="InterPro"/>
</dbReference>
<dbReference type="Proteomes" id="UP000192578">
    <property type="component" value="Unassembled WGS sequence"/>
</dbReference>
<keyword evidence="1" id="KW-0456">Lyase</keyword>
<protein>
    <recommendedName>
        <fullName evidence="2">Guanylate cyclase domain-containing protein</fullName>
    </recommendedName>
</protein>
<dbReference type="InterPro" id="IPR029787">
    <property type="entry name" value="Nucleotide_cyclase"/>
</dbReference>
<evidence type="ECO:0000313" key="4">
    <source>
        <dbReference type="Proteomes" id="UP000192578"/>
    </source>
</evidence>
<keyword evidence="4" id="KW-1185">Reference proteome</keyword>
<dbReference type="PROSITE" id="PS50125">
    <property type="entry name" value="GUANYLATE_CYCLASE_2"/>
    <property type="match status" value="1"/>
</dbReference>
<evidence type="ECO:0000256" key="1">
    <source>
        <dbReference type="ARBA" id="ARBA00023239"/>
    </source>
</evidence>
<dbReference type="EMBL" id="MTYJ01000002">
    <property type="protein sequence ID" value="OQV25452.1"/>
    <property type="molecule type" value="Genomic_DNA"/>
</dbReference>
<dbReference type="InterPro" id="IPR001054">
    <property type="entry name" value="A/G_cyclase"/>
</dbReference>
<gene>
    <name evidence="3" type="ORF">BV898_00393</name>
</gene>
<organism evidence="3 4">
    <name type="scientific">Hypsibius exemplaris</name>
    <name type="common">Freshwater tardigrade</name>
    <dbReference type="NCBI Taxonomy" id="2072580"/>
    <lineage>
        <taxon>Eukaryota</taxon>
        <taxon>Metazoa</taxon>
        <taxon>Ecdysozoa</taxon>
        <taxon>Tardigrada</taxon>
        <taxon>Eutardigrada</taxon>
        <taxon>Parachela</taxon>
        <taxon>Hypsibioidea</taxon>
        <taxon>Hypsibiidae</taxon>
        <taxon>Hypsibius</taxon>
    </lineage>
</organism>
<dbReference type="OrthoDB" id="1890790at2759"/>
<dbReference type="SUPFAM" id="SSF55073">
    <property type="entry name" value="Nucleotide cyclase"/>
    <property type="match status" value="1"/>
</dbReference>
<evidence type="ECO:0000313" key="3">
    <source>
        <dbReference type="EMBL" id="OQV25452.1"/>
    </source>
</evidence>
<comment type="caution">
    <text evidence="3">The sequence shown here is derived from an EMBL/GenBank/DDBJ whole genome shotgun (WGS) entry which is preliminary data.</text>
</comment>
<dbReference type="GO" id="GO:0035556">
    <property type="term" value="P:intracellular signal transduction"/>
    <property type="evidence" value="ECO:0007669"/>
    <property type="project" value="InterPro"/>
</dbReference>
<dbReference type="AlphaFoldDB" id="A0A1W0XDK0"/>
<proteinExistence type="predicted"/>
<feature type="domain" description="Guanylate cyclase" evidence="2">
    <location>
        <begin position="1"/>
        <end position="18"/>
    </location>
</feature>
<dbReference type="Gene3D" id="3.30.70.1230">
    <property type="entry name" value="Nucleotide cyclase"/>
    <property type="match status" value="1"/>
</dbReference>
<reference evidence="4" key="1">
    <citation type="submission" date="2017-01" db="EMBL/GenBank/DDBJ databases">
        <title>Comparative genomics of anhydrobiosis in the tardigrade Hypsibius dujardini.</title>
        <authorList>
            <person name="Yoshida Y."/>
            <person name="Koutsovoulos G."/>
            <person name="Laetsch D."/>
            <person name="Stevens L."/>
            <person name="Kumar S."/>
            <person name="Horikawa D."/>
            <person name="Ishino K."/>
            <person name="Komine S."/>
            <person name="Tomita M."/>
            <person name="Blaxter M."/>
            <person name="Arakawa K."/>
        </authorList>
    </citation>
    <scope>NUCLEOTIDE SEQUENCE [LARGE SCALE GENOMIC DNA]</scope>
    <source>
        <strain evidence="4">Z151</strain>
    </source>
</reference>
<dbReference type="GO" id="GO:0016829">
    <property type="term" value="F:lyase activity"/>
    <property type="evidence" value="ECO:0007669"/>
    <property type="project" value="UniProtKB-KW"/>
</dbReference>
<sequence>MPRYCLFGDAMNSACRMECHGQANTCQRMSEECGWRNYSQITMGKKMIEIFWLQPATLDHIVTVHTHCK</sequence>
<name>A0A1W0XDK0_HYPEX</name>